<dbReference type="AlphaFoldDB" id="A0AAW7MI21"/>
<dbReference type="PANTHER" id="PTHR35936:SF17">
    <property type="entry name" value="ARGININE-BINDING EXTRACELLULAR PROTEIN ARTP"/>
    <property type="match status" value="1"/>
</dbReference>
<proteinExistence type="predicted"/>
<dbReference type="PANTHER" id="PTHR35936">
    <property type="entry name" value="MEMBRANE-BOUND LYTIC MUREIN TRANSGLYCOSYLASE F"/>
    <property type="match status" value="1"/>
</dbReference>
<feature type="chain" id="PRO_5043868775" description="Solute-binding protein family 3/N-terminal domain-containing protein" evidence="2">
    <location>
        <begin position="27"/>
        <end position="264"/>
    </location>
</feature>
<dbReference type="Gene3D" id="3.40.190.10">
    <property type="entry name" value="Periplasmic binding protein-like II"/>
    <property type="match status" value="2"/>
</dbReference>
<dbReference type="SMART" id="SM00062">
    <property type="entry name" value="PBPb"/>
    <property type="match status" value="1"/>
</dbReference>
<protein>
    <recommendedName>
        <fullName evidence="3">Solute-binding protein family 3/N-terminal domain-containing protein</fullName>
    </recommendedName>
</protein>
<dbReference type="Pfam" id="PF00497">
    <property type="entry name" value="SBP_bac_3"/>
    <property type="match status" value="1"/>
</dbReference>
<keyword evidence="6" id="KW-1185">Reference proteome</keyword>
<sequence>MGILRKSIVVAAISAAAFAAPSKAFAQAGAQSDLAKIVAAKVVRIGAAESPPWYHQDVATGKWTGIAPDVAELVFSSIGVKVEYVPTDWASAAAGLQSGRFDVMGAFNATPERALAVDFTVPIYKESNGIVTLNPKPEMSTWKGMNTAAHVFATTSGTSTAQTVKWLLPNAKVTYLPNGSNVYLEMESGRVQGVIEGRARALAYIAAKKKGTYIVPKPEVDVVVNFGVRRSSVKELRDWLNVALNYYESNGALPAIRAKYLDEK</sequence>
<dbReference type="Proteomes" id="UP001172788">
    <property type="component" value="Unassembled WGS sequence"/>
</dbReference>
<feature type="signal peptide" evidence="2">
    <location>
        <begin position="1"/>
        <end position="26"/>
    </location>
</feature>
<evidence type="ECO:0000313" key="5">
    <source>
        <dbReference type="EMBL" id="MDN4576880.1"/>
    </source>
</evidence>
<dbReference type="SUPFAM" id="SSF53850">
    <property type="entry name" value="Periplasmic binding protein-like II"/>
    <property type="match status" value="1"/>
</dbReference>
<evidence type="ECO:0000256" key="1">
    <source>
        <dbReference type="ARBA" id="ARBA00022729"/>
    </source>
</evidence>
<keyword evidence="1 2" id="KW-0732">Signal</keyword>
<evidence type="ECO:0000313" key="7">
    <source>
        <dbReference type="Proteomes" id="UP001172791"/>
    </source>
</evidence>
<accession>A0AAW7MI21</accession>
<evidence type="ECO:0000313" key="4">
    <source>
        <dbReference type="EMBL" id="MDN4572273.1"/>
    </source>
</evidence>
<feature type="domain" description="Solute-binding protein family 3/N-terminal" evidence="3">
    <location>
        <begin position="42"/>
        <end position="264"/>
    </location>
</feature>
<evidence type="ECO:0000256" key="2">
    <source>
        <dbReference type="SAM" id="SignalP"/>
    </source>
</evidence>
<comment type="caution">
    <text evidence="4">The sequence shown here is derived from an EMBL/GenBank/DDBJ whole genome shotgun (WGS) entry which is preliminary data.</text>
</comment>
<name>A0AAW7MI21_9BURK</name>
<dbReference type="RefSeq" id="WP_301233544.1">
    <property type="nucleotide sequence ID" value="NZ_QAIC01000027.1"/>
</dbReference>
<dbReference type="InterPro" id="IPR001638">
    <property type="entry name" value="Solute-binding_3/MltF_N"/>
</dbReference>
<dbReference type="EMBL" id="QAID01000027">
    <property type="protein sequence ID" value="MDN4576880.1"/>
    <property type="molecule type" value="Genomic_DNA"/>
</dbReference>
<dbReference type="Proteomes" id="UP001172791">
    <property type="component" value="Unassembled WGS sequence"/>
</dbReference>
<gene>
    <name evidence="4" type="ORF">DBA34_03180</name>
    <name evidence="5" type="ORF">DBB29_01915</name>
</gene>
<evidence type="ECO:0000259" key="3">
    <source>
        <dbReference type="SMART" id="SM00062"/>
    </source>
</evidence>
<dbReference type="EMBL" id="QAIC01000027">
    <property type="protein sequence ID" value="MDN4572273.1"/>
    <property type="molecule type" value="Genomic_DNA"/>
</dbReference>
<reference evidence="4" key="1">
    <citation type="submission" date="2018-04" db="EMBL/GenBank/DDBJ databases">
        <authorList>
            <person name="Jy Z."/>
        </authorList>
    </citation>
    <scope>NUCLEOTIDE SEQUENCE</scope>
    <source>
        <strain evidence="5">AS13</strain>
        <strain evidence="4">LA18</strain>
    </source>
</reference>
<organism evidence="4 7">
    <name type="scientific">Pandoraea cepalis</name>
    <dbReference type="NCBI Taxonomy" id="2508294"/>
    <lineage>
        <taxon>Bacteria</taxon>
        <taxon>Pseudomonadati</taxon>
        <taxon>Pseudomonadota</taxon>
        <taxon>Betaproteobacteria</taxon>
        <taxon>Burkholderiales</taxon>
        <taxon>Burkholderiaceae</taxon>
        <taxon>Pandoraea</taxon>
    </lineage>
</organism>
<evidence type="ECO:0000313" key="6">
    <source>
        <dbReference type="Proteomes" id="UP001172788"/>
    </source>
</evidence>